<dbReference type="PANTHER" id="PTHR24096:SF420">
    <property type="entry name" value="LONG-CHAIN-FATTY-ACID--COA LIGASE-RELATED"/>
    <property type="match status" value="1"/>
</dbReference>
<dbReference type="OrthoDB" id="9766486at2"/>
<accession>A0A437RFE1</accession>
<name>A0A437RFE1_9BURK</name>
<evidence type="ECO:0000313" key="2">
    <source>
        <dbReference type="EMBL" id="RVU45487.1"/>
    </source>
</evidence>
<dbReference type="EMBL" id="SACR01000004">
    <property type="protein sequence ID" value="RVU45487.1"/>
    <property type="molecule type" value="Genomic_DNA"/>
</dbReference>
<keyword evidence="3" id="KW-1185">Reference proteome</keyword>
<dbReference type="Proteomes" id="UP000285575">
    <property type="component" value="Unassembled WGS sequence"/>
</dbReference>
<dbReference type="SUPFAM" id="SSF56801">
    <property type="entry name" value="Acetyl-CoA synthetase-like"/>
    <property type="match status" value="1"/>
</dbReference>
<dbReference type="PANTHER" id="PTHR24096">
    <property type="entry name" value="LONG-CHAIN-FATTY-ACID--COA LIGASE"/>
    <property type="match status" value="1"/>
</dbReference>
<dbReference type="RefSeq" id="WP_128229575.1">
    <property type="nucleotide sequence ID" value="NZ_SACR01000004.1"/>
</dbReference>
<proteinExistence type="predicted"/>
<dbReference type="GO" id="GO:0016405">
    <property type="term" value="F:CoA-ligase activity"/>
    <property type="evidence" value="ECO:0007669"/>
    <property type="project" value="TreeGrafter"/>
</dbReference>
<evidence type="ECO:0000313" key="3">
    <source>
        <dbReference type="Proteomes" id="UP000285575"/>
    </source>
</evidence>
<protein>
    <submittedName>
        <fullName evidence="2">Feruloyl-CoA synthase</fullName>
    </submittedName>
</protein>
<reference evidence="2 3" key="1">
    <citation type="submission" date="2019-01" db="EMBL/GenBank/DDBJ databases">
        <authorList>
            <person name="Chen W.-M."/>
        </authorList>
    </citation>
    <scope>NUCLEOTIDE SEQUENCE [LARGE SCALE GENOMIC DNA]</scope>
    <source>
        <strain evidence="2 3">KYPY4</strain>
    </source>
</reference>
<dbReference type="AlphaFoldDB" id="A0A437RFE1"/>
<gene>
    <name evidence="2" type="ORF">EOE66_15340</name>
</gene>
<dbReference type="Pfam" id="PF00501">
    <property type="entry name" value="AMP-binding"/>
    <property type="match status" value="1"/>
</dbReference>
<feature type="domain" description="AMP-dependent synthetase/ligase" evidence="1">
    <location>
        <begin position="53"/>
        <end position="444"/>
    </location>
</feature>
<evidence type="ECO:0000259" key="1">
    <source>
        <dbReference type="Pfam" id="PF00501"/>
    </source>
</evidence>
<dbReference type="Pfam" id="PF23562">
    <property type="entry name" value="AMP-binding_C_3"/>
    <property type="match status" value="1"/>
</dbReference>
<dbReference type="InterPro" id="IPR042099">
    <property type="entry name" value="ANL_N_sf"/>
</dbReference>
<dbReference type="Gene3D" id="3.40.50.12780">
    <property type="entry name" value="N-terminal domain of ligase-like"/>
    <property type="match status" value="1"/>
</dbReference>
<organism evidence="2 3">
    <name type="scientific">Rubrivivax rivuli</name>
    <dbReference type="NCBI Taxonomy" id="1862385"/>
    <lineage>
        <taxon>Bacteria</taxon>
        <taxon>Pseudomonadati</taxon>
        <taxon>Pseudomonadota</taxon>
        <taxon>Betaproteobacteria</taxon>
        <taxon>Burkholderiales</taxon>
        <taxon>Sphaerotilaceae</taxon>
        <taxon>Rubrivivax</taxon>
    </lineage>
</organism>
<dbReference type="InterPro" id="IPR000873">
    <property type="entry name" value="AMP-dep_synth/lig_dom"/>
</dbReference>
<comment type="caution">
    <text evidence="2">The sequence shown here is derived from an EMBL/GenBank/DDBJ whole genome shotgun (WGS) entry which is preliminary data.</text>
</comment>
<sequence length="634" mass="66917">MATERPAHGAPYREVAFGPYEAECRPLPGGGWHLRAPQALAPYPKAFTMHLVRWAAERPAHTFLAQRSAEAGRPWLRLDYAQTLARVQALSQALLDLGLSAERPLVILSGNSLEHALLTLAALHVGVPVAPVSPAYALLDPSAARVVHAATRLTPGLVYAGDAGRFAAAISLAVPADVPVLLGRTGQALPSPLPAALQGRPTLAFDTLQATVPTPAVAAAHAAVDGDTVAKFLFTSGSTQAPKAVVNTHRMLCSNQQMYAQCYPFLEQVPPVLVDWLPWHHTAGGNSNLGLVLRNGGTLYIDEGKPTPEGMAETVANLREISPTAIYTVPKGLEMLTQQLAQDAALRETVFRELRLVFAAGAAMPQAVIEAFDTLAVQTLGCRVPMTMGLGMTETAPFAVSHHRPGWQAGVIGLPAPGLDLKLVPVGDKLEVRYRGPSITPGYWRQPELQAETFDEEGYLCSGDAAVFISAAEPGQGLRFDGRIAEDFKLISGTWVSVSAVRAHAMVAALPVVHDVVLTGDGRDSLGLLVFLAPGAAQLAPELGPGAALAALAGHPAVRAWAQRWLDQLAAAGTGSSNRVTRLLLLDDAPLAAAGEVTDKGSLNQRAVLKRRAAAVEALYAESPPDPRVLRAAR</sequence>